<dbReference type="Proteomes" id="UP001174677">
    <property type="component" value="Chromosome 3"/>
</dbReference>
<reference evidence="1" key="1">
    <citation type="journal article" date="2023" name="Plant Biotechnol. J.">
        <title>Chromosome-level wild Hevea brasiliensis genome provides new tools for genomic-assisted breeding and valuable loci to elevate rubber yield.</title>
        <authorList>
            <person name="Cheng H."/>
            <person name="Song X."/>
            <person name="Hu Y."/>
            <person name="Wu T."/>
            <person name="Yang Q."/>
            <person name="An Z."/>
            <person name="Feng S."/>
            <person name="Deng Z."/>
            <person name="Wu W."/>
            <person name="Zeng X."/>
            <person name="Tu M."/>
            <person name="Wang X."/>
            <person name="Huang H."/>
        </authorList>
    </citation>
    <scope>NUCLEOTIDE SEQUENCE</scope>
    <source>
        <strain evidence="1">MT/VB/25A 57/8</strain>
    </source>
</reference>
<accession>A0ABQ9N0X2</accession>
<dbReference type="EMBL" id="JARPOI010000003">
    <property type="protein sequence ID" value="KAJ9186202.1"/>
    <property type="molecule type" value="Genomic_DNA"/>
</dbReference>
<proteinExistence type="predicted"/>
<keyword evidence="2" id="KW-1185">Reference proteome</keyword>
<comment type="caution">
    <text evidence="1">The sequence shown here is derived from an EMBL/GenBank/DDBJ whole genome shotgun (WGS) entry which is preliminary data.</text>
</comment>
<evidence type="ECO:0000313" key="1">
    <source>
        <dbReference type="EMBL" id="KAJ9186202.1"/>
    </source>
</evidence>
<name>A0ABQ9N0X2_HEVBR</name>
<evidence type="ECO:0000313" key="2">
    <source>
        <dbReference type="Proteomes" id="UP001174677"/>
    </source>
</evidence>
<sequence>MSWLRSAVYRAVEAGGNTNLTRTVRSYADTVVLQAGNAVAEGAKIIQHRIGSGNSKSFKITVKRLEEVSVSCRGMERVQLLRRWLVALKEAERLFAAYSENNDKHPDERIISDEFKDSPKKPTVDCYVYPDLGTMNFSDSFLYSQSLEGMTLSMILEAPNEEEVSLLLEIFGLCLAGGKEVHKAVMSSIQDLALAFSSYQDEVLREELLQYAQCAISGLKIDAHIARIDAEACSLIEKLDKMKKYHQSPYEPKEQSSEETTIATVKELLLKKKSLNNGDSPGLHAGKVDKLKVLLESLLNSTSKAERRVSKEEALNFLVAKACEFIHSLTAARARLHNAREEREQFDEASNQIIIHLKAREDELSRSISSCRVEADVVNTWIHFLEDTWSLHTTYIEQKQKQVNAELERYGDYFVNLVVHLLTSYKEQLGSSIIHVRGLVGDLHSCQRPEITPSVKDDDSIVNQRKILEKEYLDLEGKFLTTLSTVYGVKKQYYSGNEGIYRKDDERIKELFNALEKLKEEFESIKRPVLEVEKIQRSQSPSSPHVCLSPSSKQAFETAQNKHHKKGKLSLLNGRKSPALVELEQLESELGKDDTDYLTDEIGEWEFDALEKELNATSLKRN</sequence>
<protein>
    <submittedName>
        <fullName evidence="1">Uncharacterized protein</fullName>
    </submittedName>
</protein>
<dbReference type="PANTHER" id="PTHR34121:SF5">
    <property type="entry name" value="CENTROSOMAL PROTEIN OF 135 KDA-LIKE PROTEIN"/>
    <property type="match status" value="1"/>
</dbReference>
<organism evidence="1 2">
    <name type="scientific">Hevea brasiliensis</name>
    <name type="common">Para rubber tree</name>
    <name type="synonym">Siphonia brasiliensis</name>
    <dbReference type="NCBI Taxonomy" id="3981"/>
    <lineage>
        <taxon>Eukaryota</taxon>
        <taxon>Viridiplantae</taxon>
        <taxon>Streptophyta</taxon>
        <taxon>Embryophyta</taxon>
        <taxon>Tracheophyta</taxon>
        <taxon>Spermatophyta</taxon>
        <taxon>Magnoliopsida</taxon>
        <taxon>eudicotyledons</taxon>
        <taxon>Gunneridae</taxon>
        <taxon>Pentapetalae</taxon>
        <taxon>rosids</taxon>
        <taxon>fabids</taxon>
        <taxon>Malpighiales</taxon>
        <taxon>Euphorbiaceae</taxon>
        <taxon>Crotonoideae</taxon>
        <taxon>Micrandreae</taxon>
        <taxon>Hevea</taxon>
    </lineage>
</organism>
<gene>
    <name evidence="1" type="ORF">P3X46_005732</name>
</gene>
<dbReference type="PANTHER" id="PTHR34121">
    <property type="entry name" value="MYOSIN-11"/>
    <property type="match status" value="1"/>
</dbReference>